<evidence type="ECO:0000313" key="11">
    <source>
        <dbReference type="Proteomes" id="UP000560000"/>
    </source>
</evidence>
<dbReference type="EMBL" id="JROI01000010">
    <property type="protein sequence ID" value="KGI77946.1"/>
    <property type="molecule type" value="Genomic_DNA"/>
</dbReference>
<dbReference type="STRING" id="1543381.LF63_0106020"/>
<dbReference type="GO" id="GO:0071555">
    <property type="term" value="P:cell wall organization"/>
    <property type="evidence" value="ECO:0007669"/>
    <property type="project" value="UniProtKB-KW"/>
</dbReference>
<evidence type="ECO:0000313" key="8">
    <source>
        <dbReference type="EMBL" id="KGI77946.1"/>
    </source>
</evidence>
<keyword evidence="3 7" id="KW-1133">Transmembrane helix</keyword>
<evidence type="ECO:0000256" key="4">
    <source>
        <dbReference type="ARBA" id="ARBA00023136"/>
    </source>
</evidence>
<evidence type="ECO:0000256" key="2">
    <source>
        <dbReference type="ARBA" id="ARBA00022692"/>
    </source>
</evidence>
<feature type="site" description="Important for catalytic activity" evidence="7">
    <location>
        <position position="226"/>
    </location>
</feature>
<gene>
    <name evidence="7" type="primary">mltG</name>
    <name evidence="9" type="ORF">HNQ86_001026</name>
    <name evidence="8" type="ORF">LF63_0106020</name>
</gene>
<comment type="caution">
    <text evidence="8">The sequence shown here is derived from an EMBL/GenBank/DDBJ whole genome shotgun (WGS) entry which is preliminary data.</text>
</comment>
<dbReference type="PANTHER" id="PTHR30518">
    <property type="entry name" value="ENDOLYTIC MUREIN TRANSGLYCOSYLASE"/>
    <property type="match status" value="1"/>
</dbReference>
<dbReference type="Pfam" id="PF02618">
    <property type="entry name" value="YceG"/>
    <property type="match status" value="1"/>
</dbReference>
<dbReference type="GO" id="GO:0008932">
    <property type="term" value="F:lytic endotransglycosylase activity"/>
    <property type="evidence" value="ECO:0007669"/>
    <property type="project" value="UniProtKB-UniRule"/>
</dbReference>
<dbReference type="Gene3D" id="3.30.1490.480">
    <property type="entry name" value="Endolytic murein transglycosylase"/>
    <property type="match status" value="1"/>
</dbReference>
<dbReference type="Gene3D" id="3.30.160.60">
    <property type="entry name" value="Classic Zinc Finger"/>
    <property type="match status" value="1"/>
</dbReference>
<dbReference type="InterPro" id="IPR003770">
    <property type="entry name" value="MLTG-like"/>
</dbReference>
<evidence type="ECO:0000313" key="9">
    <source>
        <dbReference type="EMBL" id="MBB6183681.1"/>
    </source>
</evidence>
<evidence type="ECO:0000256" key="5">
    <source>
        <dbReference type="ARBA" id="ARBA00023239"/>
    </source>
</evidence>
<keyword evidence="5 7" id="KW-0456">Lyase</keyword>
<dbReference type="Proteomes" id="UP000560000">
    <property type="component" value="Unassembled WGS sequence"/>
</dbReference>
<dbReference type="EC" id="4.2.2.29" evidence="7"/>
<keyword evidence="4 7" id="KW-0472">Membrane</keyword>
<keyword evidence="6 7" id="KW-0961">Cell wall biogenesis/degradation</keyword>
<accession>A0A099CWB3</accession>
<dbReference type="OrthoDB" id="9814591at2"/>
<evidence type="ECO:0000256" key="6">
    <source>
        <dbReference type="ARBA" id="ARBA00023316"/>
    </source>
</evidence>
<keyword evidence="7" id="KW-0997">Cell inner membrane</keyword>
<name>A0A099CWB3_9GAMM</name>
<keyword evidence="1 7" id="KW-1003">Cell membrane</keyword>
<protein>
    <recommendedName>
        <fullName evidence="7">Endolytic murein transglycosylase</fullName>
        <ecNumber evidence="7">4.2.2.29</ecNumber>
    </recommendedName>
    <alternativeName>
        <fullName evidence="7">Peptidoglycan lytic transglycosylase</fullName>
    </alternativeName>
    <alternativeName>
        <fullName evidence="7">Peptidoglycan polymerization terminase</fullName>
    </alternativeName>
</protein>
<comment type="function">
    <text evidence="7">Functions as a peptidoglycan terminase that cleaves nascent peptidoglycan strands endolytically to terminate their elongation.</text>
</comment>
<dbReference type="AlphaFoldDB" id="A0A099CWB3"/>
<reference evidence="9 11" key="2">
    <citation type="submission" date="2020-08" db="EMBL/GenBank/DDBJ databases">
        <title>Genomic Encyclopedia of Type Strains, Phase IV (KMG-IV): sequencing the most valuable type-strain genomes for metagenomic binning, comparative biology and taxonomic classification.</title>
        <authorList>
            <person name="Goeker M."/>
        </authorList>
    </citation>
    <scope>NUCLEOTIDE SEQUENCE [LARGE SCALE GENOMIC DNA]</scope>
    <source>
        <strain evidence="9 11">DSM 107085</strain>
    </source>
</reference>
<reference evidence="8 10" key="1">
    <citation type="submission" date="2014-09" db="EMBL/GenBank/DDBJ databases">
        <title>Xanthomonadaceae 3.5X direct submission.</title>
        <authorList>
            <person name="Fang T."/>
            <person name="Wang H."/>
        </authorList>
    </citation>
    <scope>NUCLEOTIDE SEQUENCE [LARGE SCALE GENOMIC DNA]</scope>
    <source>
        <strain evidence="8 10">3.5X</strain>
    </source>
</reference>
<dbReference type="GO" id="GO:0005886">
    <property type="term" value="C:plasma membrane"/>
    <property type="evidence" value="ECO:0007669"/>
    <property type="project" value="UniProtKB-UniRule"/>
</dbReference>
<dbReference type="NCBIfam" id="TIGR00247">
    <property type="entry name" value="endolytic transglycosylase MltG"/>
    <property type="match status" value="1"/>
</dbReference>
<keyword evidence="10" id="KW-1185">Reference proteome</keyword>
<evidence type="ECO:0000313" key="10">
    <source>
        <dbReference type="Proteomes" id="UP000029708"/>
    </source>
</evidence>
<evidence type="ECO:0000256" key="1">
    <source>
        <dbReference type="ARBA" id="ARBA00022475"/>
    </source>
</evidence>
<dbReference type="EMBL" id="JACHET010000001">
    <property type="protein sequence ID" value="MBB6183681.1"/>
    <property type="molecule type" value="Genomic_DNA"/>
</dbReference>
<organism evidence="8 10">
    <name type="scientific">Oleiagrimonas soli</name>
    <dbReference type="NCBI Taxonomy" id="1543381"/>
    <lineage>
        <taxon>Bacteria</taxon>
        <taxon>Pseudomonadati</taxon>
        <taxon>Pseudomonadota</taxon>
        <taxon>Gammaproteobacteria</taxon>
        <taxon>Lysobacterales</taxon>
        <taxon>Rhodanobacteraceae</taxon>
        <taxon>Oleiagrimonas</taxon>
    </lineage>
</organism>
<dbReference type="RefSeq" id="WP_043100334.1">
    <property type="nucleotide sequence ID" value="NZ_JACHET010000001.1"/>
</dbReference>
<comment type="catalytic activity">
    <reaction evidence="7">
        <text>a peptidoglycan chain = a peptidoglycan chain with N-acetyl-1,6-anhydromuramyl-[peptide] at the reducing end + a peptidoglycan chain with N-acetylglucosamine at the non-reducing end.</text>
        <dbReference type="EC" id="4.2.2.29"/>
    </reaction>
</comment>
<dbReference type="HOGENOM" id="CLU_025574_0_2_6"/>
<dbReference type="HAMAP" id="MF_02065">
    <property type="entry name" value="MltG"/>
    <property type="match status" value="1"/>
</dbReference>
<dbReference type="PANTHER" id="PTHR30518:SF2">
    <property type="entry name" value="ENDOLYTIC MUREIN TRANSGLYCOSYLASE"/>
    <property type="match status" value="1"/>
</dbReference>
<dbReference type="CDD" id="cd08010">
    <property type="entry name" value="MltG_like"/>
    <property type="match status" value="1"/>
</dbReference>
<sequence>MRRRMRGGTKLWILFIVLVVGAVAAAGVVWNEVNRFADASMAIRKDEPSIVIPRGAGFNRIVDELQARKLSAAPHWFWRMLAERMHVTRDLHAGEYALRPGMTPRQLLEDMANARVVQHRFTIVDGWNFHELRQALDQAPVLKHETASMTDAQIMQRVGAGDEKPEGRFLPETYAFVRGDSDLDILKRAYRDMNTLLKQAWASRAENLPLKTPYQALILASIVEKETGRADERPRIAGVFVRRLRRGMLLQTDPTVIYGMGDAYHGNIRKRDLETDTPYNTYVHPGLPPTPIALPGKPAIEAALHPADGEALYFVAKGDGSHAFSDTLAQHDRAVRCYQLKRCPGGKP</sequence>
<comment type="similarity">
    <text evidence="7">Belongs to the transglycosylase MltG family.</text>
</comment>
<proteinExistence type="inferred from homology"/>
<keyword evidence="2 7" id="KW-0812">Transmembrane</keyword>
<dbReference type="Proteomes" id="UP000029708">
    <property type="component" value="Unassembled WGS sequence"/>
</dbReference>
<evidence type="ECO:0000256" key="3">
    <source>
        <dbReference type="ARBA" id="ARBA00022989"/>
    </source>
</evidence>
<evidence type="ECO:0000256" key="7">
    <source>
        <dbReference type="HAMAP-Rule" id="MF_02065"/>
    </source>
</evidence>
<dbReference type="GO" id="GO:0009252">
    <property type="term" value="P:peptidoglycan biosynthetic process"/>
    <property type="evidence" value="ECO:0007669"/>
    <property type="project" value="UniProtKB-UniRule"/>
</dbReference>